<comment type="function">
    <text evidence="10">Part of a membrane-bound complex that couples electron transfer with translocation of ions across the membrane.</text>
</comment>
<dbReference type="InterPro" id="IPR004338">
    <property type="entry name" value="NqrB/RnfD"/>
</dbReference>
<evidence type="ECO:0000256" key="8">
    <source>
        <dbReference type="ARBA" id="ARBA00022989"/>
    </source>
</evidence>
<keyword evidence="1 10" id="KW-0813">Transport</keyword>
<dbReference type="NCBIfam" id="TIGR01946">
    <property type="entry name" value="rnfD"/>
    <property type="match status" value="1"/>
</dbReference>
<accession>A0ABS4GB48</accession>
<comment type="caution">
    <text evidence="10">Lacks conserved residue(s) required for the propagation of feature annotation.</text>
</comment>
<evidence type="ECO:0000256" key="4">
    <source>
        <dbReference type="ARBA" id="ARBA00022643"/>
    </source>
</evidence>
<protein>
    <recommendedName>
        <fullName evidence="10">Ion-translocating oxidoreductase complex subunit D</fullName>
        <ecNumber evidence="10">7.-.-.-</ecNumber>
    </recommendedName>
    <alternativeName>
        <fullName evidence="10">Rnf electron transport complex subunit D</fullName>
    </alternativeName>
</protein>
<dbReference type="RefSeq" id="WP_209510673.1">
    <property type="nucleotide sequence ID" value="NZ_JAGGKS010000002.1"/>
</dbReference>
<comment type="caution">
    <text evidence="11">The sequence shown here is derived from an EMBL/GenBank/DDBJ whole genome shotgun (WGS) entry which is preliminary data.</text>
</comment>
<feature type="transmembrane region" description="Helical" evidence="10">
    <location>
        <begin position="182"/>
        <end position="203"/>
    </location>
</feature>
<evidence type="ECO:0000313" key="12">
    <source>
        <dbReference type="Proteomes" id="UP001519342"/>
    </source>
</evidence>
<keyword evidence="9 10" id="KW-0472">Membrane</keyword>
<dbReference type="EC" id="7.-.-.-" evidence="10"/>
<gene>
    <name evidence="10" type="primary">rnfD</name>
    <name evidence="11" type="ORF">J2Z76_000770</name>
</gene>
<keyword evidence="7 10" id="KW-0249">Electron transport</keyword>
<keyword evidence="10" id="KW-1003">Cell membrane</keyword>
<evidence type="ECO:0000256" key="10">
    <source>
        <dbReference type="HAMAP-Rule" id="MF_00462"/>
    </source>
</evidence>
<feature type="transmembrane region" description="Helical" evidence="10">
    <location>
        <begin position="70"/>
        <end position="87"/>
    </location>
</feature>
<proteinExistence type="inferred from homology"/>
<comment type="subcellular location">
    <subcellularLocation>
        <location evidence="10">Cell membrane</location>
        <topology evidence="10">Multi-pass membrane protein</topology>
    </subcellularLocation>
</comment>
<evidence type="ECO:0000256" key="5">
    <source>
        <dbReference type="ARBA" id="ARBA00022692"/>
    </source>
</evidence>
<dbReference type="EMBL" id="JAGGKS010000002">
    <property type="protein sequence ID" value="MBP1924913.1"/>
    <property type="molecule type" value="Genomic_DNA"/>
</dbReference>
<evidence type="ECO:0000256" key="2">
    <source>
        <dbReference type="ARBA" id="ARBA00022553"/>
    </source>
</evidence>
<reference evidence="11 12" key="1">
    <citation type="submission" date="2021-03" db="EMBL/GenBank/DDBJ databases">
        <title>Genomic Encyclopedia of Type Strains, Phase IV (KMG-IV): sequencing the most valuable type-strain genomes for metagenomic binning, comparative biology and taxonomic classification.</title>
        <authorList>
            <person name="Goeker M."/>
        </authorList>
    </citation>
    <scope>NUCLEOTIDE SEQUENCE [LARGE SCALE GENOMIC DNA]</scope>
    <source>
        <strain evidence="11 12">DSM 24004</strain>
    </source>
</reference>
<dbReference type="Proteomes" id="UP001519342">
    <property type="component" value="Unassembled WGS sequence"/>
</dbReference>
<sequence>MENKLIASSSPHIRSEETTQKIMLDVIIALLPAFVASIFYFGFNSGVLVVASVASAMITEVICQKIMKRPIAISDLSAVVTGMLVAFNVPPSAPWWIPVLGSAFAIAIAKQVFGGIGFNFINPALAGRAFLMASWPTRMMSGWVDPAVANGVDAITSATPLAIIKGTAEGQLPSLMDMLLGRIPGCIGETSAILLIIGGIYLIYRGVIKWIIPVAYIGTVAVLALLIDGGSLVLYHIFGGGLMLGAFYMATDYSTSPITDKGKVIYAVSAGVLTMIIRKFGGYPEGVSYSILIMNIVTPIIDKYVSPNLFGGAKK</sequence>
<dbReference type="Pfam" id="PF03116">
    <property type="entry name" value="NQR2_RnfD_RnfE"/>
    <property type="match status" value="1"/>
</dbReference>
<feature type="transmembrane region" description="Helical" evidence="10">
    <location>
        <begin position="22"/>
        <end position="41"/>
    </location>
</feature>
<comment type="cofactor">
    <cofactor evidence="10">
        <name>FMN</name>
        <dbReference type="ChEBI" id="CHEBI:58210"/>
    </cofactor>
</comment>
<keyword evidence="4 10" id="KW-0288">FMN</keyword>
<dbReference type="PANTHER" id="PTHR30578">
    <property type="entry name" value="ELECTRON TRANSPORT COMPLEX PROTEIN RNFD"/>
    <property type="match status" value="1"/>
</dbReference>
<evidence type="ECO:0000256" key="1">
    <source>
        <dbReference type="ARBA" id="ARBA00022448"/>
    </source>
</evidence>
<feature type="transmembrane region" description="Helical" evidence="10">
    <location>
        <begin position="210"/>
        <end position="227"/>
    </location>
</feature>
<evidence type="ECO:0000256" key="3">
    <source>
        <dbReference type="ARBA" id="ARBA00022630"/>
    </source>
</evidence>
<evidence type="ECO:0000256" key="6">
    <source>
        <dbReference type="ARBA" id="ARBA00022967"/>
    </source>
</evidence>
<dbReference type="PANTHER" id="PTHR30578:SF0">
    <property type="entry name" value="ION-TRANSLOCATING OXIDOREDUCTASE COMPLEX SUBUNIT D"/>
    <property type="match status" value="1"/>
</dbReference>
<keyword evidence="12" id="KW-1185">Reference proteome</keyword>
<keyword evidence="8 10" id="KW-1133">Transmembrane helix</keyword>
<dbReference type="InterPro" id="IPR011303">
    <property type="entry name" value="RnfD_bac"/>
</dbReference>
<keyword evidence="5 10" id="KW-0812">Transmembrane</keyword>
<evidence type="ECO:0000256" key="9">
    <source>
        <dbReference type="ARBA" id="ARBA00023136"/>
    </source>
</evidence>
<dbReference type="HAMAP" id="MF_00462">
    <property type="entry name" value="RsxD_RnfD"/>
    <property type="match status" value="1"/>
</dbReference>
<keyword evidence="6 10" id="KW-1278">Translocase</keyword>
<organism evidence="11 12">
    <name type="scientific">Sedimentibacter acidaminivorans</name>
    <dbReference type="NCBI Taxonomy" id="913099"/>
    <lineage>
        <taxon>Bacteria</taxon>
        <taxon>Bacillati</taxon>
        <taxon>Bacillota</taxon>
        <taxon>Tissierellia</taxon>
        <taxon>Sedimentibacter</taxon>
    </lineage>
</organism>
<keyword evidence="2 10" id="KW-0597">Phosphoprotein</keyword>
<feature type="transmembrane region" description="Helical" evidence="10">
    <location>
        <begin position="233"/>
        <end position="251"/>
    </location>
</feature>
<comment type="similarity">
    <text evidence="10">Belongs to the NqrB/RnfD family.</text>
</comment>
<keyword evidence="3 10" id="KW-0285">Flavoprotein</keyword>
<evidence type="ECO:0000256" key="7">
    <source>
        <dbReference type="ARBA" id="ARBA00022982"/>
    </source>
</evidence>
<name>A0ABS4GB48_9FIRM</name>
<comment type="subunit">
    <text evidence="10">The complex is composed of six subunits: RnfA, RnfB, RnfC, RnfD, RnfE and RnfG.</text>
</comment>
<feature type="modified residue" description="FMN phosphoryl threonine" evidence="10">
    <location>
        <position position="159"/>
    </location>
</feature>
<evidence type="ECO:0000313" key="11">
    <source>
        <dbReference type="EMBL" id="MBP1924913.1"/>
    </source>
</evidence>